<gene>
    <name evidence="1" type="ORF">V865_000772</name>
</gene>
<sequence length="373" mass="42125">MSWQWIEPKTNGSALASQSVGSVLVGTLGCEHEMVSQDDVDRMDALSTLKISSEFLRSCDPWQECLEKVQALTISGEEALTEEQMNILLGVTELSQRYARALTNAQSAWTRLNDLQDGGDSEEGGKISFSNMIQVDPSTASIRKELKDILHNNAKAWMDSAEKTMKKSFEELESSRKIMTVLSQPVERSELRTHLLIRVVKSGQLFSQSTGVYQLAYKVLKNPGTIDTLLEKTFEARKRHAQEEFEGWKEVSQPTSDLYIQWGTELLSGAVEDAKTLVDRSKLDPHFRSSAQRNKWDKESTAHRERFKASYNNFLQHREILETLFAIASDTESEMRFKTKCKEWHDTLPPALLAVDQSENGAQGVMIEGPRST</sequence>
<proteinExistence type="predicted"/>
<dbReference type="EMBL" id="CP144089">
    <property type="protein sequence ID" value="WWD02730.1"/>
    <property type="molecule type" value="Genomic_DNA"/>
</dbReference>
<dbReference type="Proteomes" id="UP001358614">
    <property type="component" value="Chromosome 1"/>
</dbReference>
<protein>
    <submittedName>
        <fullName evidence="1">Uncharacterized protein</fullName>
    </submittedName>
</protein>
<dbReference type="KEGG" id="ker:91099576"/>
<name>A0AAX4KAT6_9TREE</name>
<keyword evidence="2" id="KW-1185">Reference proteome</keyword>
<dbReference type="AlphaFoldDB" id="A0AAX4KAT6"/>
<dbReference type="RefSeq" id="XP_066080697.1">
    <property type="nucleotide sequence ID" value="XM_066224600.1"/>
</dbReference>
<reference evidence="1 2" key="1">
    <citation type="submission" date="2024-01" db="EMBL/GenBank/DDBJ databases">
        <title>Comparative genomics of Cryptococcus and Kwoniella reveals pathogenesis evolution and contrasting modes of karyotype evolution via chromosome fusion or intercentromeric recombination.</title>
        <authorList>
            <person name="Coelho M.A."/>
            <person name="David-Palma M."/>
            <person name="Shea T."/>
            <person name="Bowers K."/>
            <person name="McGinley-Smith S."/>
            <person name="Mohammad A.W."/>
            <person name="Gnirke A."/>
            <person name="Yurkov A.M."/>
            <person name="Nowrousian M."/>
            <person name="Sun S."/>
            <person name="Cuomo C.A."/>
            <person name="Heitman J."/>
        </authorList>
    </citation>
    <scope>NUCLEOTIDE SEQUENCE [LARGE SCALE GENOMIC DNA]</scope>
    <source>
        <strain evidence="1 2">PYCC6329</strain>
    </source>
</reference>
<organism evidence="1 2">
    <name type="scientific">Kwoniella europaea PYCC6329</name>
    <dbReference type="NCBI Taxonomy" id="1423913"/>
    <lineage>
        <taxon>Eukaryota</taxon>
        <taxon>Fungi</taxon>
        <taxon>Dikarya</taxon>
        <taxon>Basidiomycota</taxon>
        <taxon>Agaricomycotina</taxon>
        <taxon>Tremellomycetes</taxon>
        <taxon>Tremellales</taxon>
        <taxon>Cryptococcaceae</taxon>
        <taxon>Kwoniella</taxon>
    </lineage>
</organism>
<evidence type="ECO:0000313" key="2">
    <source>
        <dbReference type="Proteomes" id="UP001358614"/>
    </source>
</evidence>
<accession>A0AAX4KAT6</accession>
<dbReference type="GeneID" id="91099576"/>
<evidence type="ECO:0000313" key="1">
    <source>
        <dbReference type="EMBL" id="WWD02730.1"/>
    </source>
</evidence>